<evidence type="ECO:0000256" key="4">
    <source>
        <dbReference type="ARBA" id="ARBA00022683"/>
    </source>
</evidence>
<dbReference type="SUPFAM" id="SSF46973">
    <property type="entry name" value="Enzyme IIa from lactose specific PTS, IIa-lac"/>
    <property type="match status" value="1"/>
</dbReference>
<dbReference type="Proteomes" id="UP000033115">
    <property type="component" value="Chromosome"/>
</dbReference>
<proteinExistence type="predicted"/>
<dbReference type="PANTHER" id="PTHR34382:SF7">
    <property type="entry name" value="PTS SYSTEM N,N'-DIACETYLCHITOBIOSE-SPECIFIC EIIA COMPONENT"/>
    <property type="match status" value="1"/>
</dbReference>
<evidence type="ECO:0000256" key="5">
    <source>
        <dbReference type="PIRSR" id="PIRSR000699-1"/>
    </source>
</evidence>
<dbReference type="CDD" id="cd00215">
    <property type="entry name" value="PTS_IIA_lac"/>
    <property type="match status" value="1"/>
</dbReference>
<evidence type="ECO:0000256" key="3">
    <source>
        <dbReference type="ARBA" id="ARBA00022679"/>
    </source>
</evidence>
<feature type="active site" description="Tele-phosphohistidine intermediate" evidence="5">
    <location>
        <position position="76"/>
    </location>
</feature>
<dbReference type="Pfam" id="PF02255">
    <property type="entry name" value="PTS_IIA"/>
    <property type="match status" value="1"/>
</dbReference>
<evidence type="ECO:0000313" key="8">
    <source>
        <dbReference type="EMBL" id="AKA68448.1"/>
    </source>
</evidence>
<dbReference type="GO" id="GO:0046872">
    <property type="term" value="F:metal ion binding"/>
    <property type="evidence" value="ECO:0007669"/>
    <property type="project" value="UniProtKB-KW"/>
</dbReference>
<keyword evidence="1" id="KW-0813">Transport</keyword>
<feature type="binding site" evidence="6">
    <location>
        <position position="79"/>
    </location>
    <ligand>
        <name>Mg(2+)</name>
        <dbReference type="ChEBI" id="CHEBI:18420"/>
        <note>ligand shared between all trimeric partners</note>
    </ligand>
</feature>
<evidence type="ECO:0000313" key="9">
    <source>
        <dbReference type="Proteomes" id="UP000033115"/>
    </source>
</evidence>
<dbReference type="GO" id="GO:0009401">
    <property type="term" value="P:phosphoenolpyruvate-dependent sugar phosphotransferase system"/>
    <property type="evidence" value="ECO:0007669"/>
    <property type="project" value="UniProtKB-KW"/>
</dbReference>
<keyword evidence="2" id="KW-0762">Sugar transport</keyword>
<keyword evidence="3 8" id="KW-0808">Transferase</keyword>
<dbReference type="AlphaFoldDB" id="A0A0E3JMT4"/>
<evidence type="ECO:0000256" key="1">
    <source>
        <dbReference type="ARBA" id="ARBA00022448"/>
    </source>
</evidence>
<evidence type="ECO:0000256" key="7">
    <source>
        <dbReference type="PROSITE-ProRule" id="PRU00418"/>
    </source>
</evidence>
<keyword evidence="6" id="KW-0479">Metal-binding</keyword>
<comment type="cofactor">
    <cofactor evidence="6">
        <name>Mg(2+)</name>
        <dbReference type="ChEBI" id="CHEBI:18420"/>
    </cofactor>
    <text evidence="6">Binds 1 Mg(2+) ion per trimer.</text>
</comment>
<dbReference type="HOGENOM" id="CLU_152490_1_0_9"/>
<accession>A0A0E3JMT4</accession>
<name>A0A0E3JMT4_CLOSL</name>
<evidence type="ECO:0000256" key="2">
    <source>
        <dbReference type="ARBA" id="ARBA00022597"/>
    </source>
</evidence>
<organism evidence="8 9">
    <name type="scientific">Clostridium scatologenes</name>
    <dbReference type="NCBI Taxonomy" id="1548"/>
    <lineage>
        <taxon>Bacteria</taxon>
        <taxon>Bacillati</taxon>
        <taxon>Bacillota</taxon>
        <taxon>Clostridia</taxon>
        <taxon>Eubacteriales</taxon>
        <taxon>Clostridiaceae</taxon>
        <taxon>Clostridium</taxon>
    </lineage>
</organism>
<keyword evidence="4" id="KW-0598">Phosphotransferase system</keyword>
<dbReference type="PANTHER" id="PTHR34382">
    <property type="entry name" value="PTS SYSTEM N,N'-DIACETYLCHITOBIOSE-SPECIFIC EIIA COMPONENT"/>
    <property type="match status" value="1"/>
</dbReference>
<dbReference type="RefSeq" id="WP_029161286.1">
    <property type="nucleotide sequence ID" value="NZ_CP009933.1"/>
</dbReference>
<dbReference type="PROSITE" id="PS51095">
    <property type="entry name" value="PTS_EIIA_TYPE_3"/>
    <property type="match status" value="1"/>
</dbReference>
<dbReference type="EMBL" id="CP009933">
    <property type="protein sequence ID" value="AKA68448.1"/>
    <property type="molecule type" value="Genomic_DNA"/>
</dbReference>
<keyword evidence="9" id="KW-1185">Reference proteome</keyword>
<dbReference type="InterPro" id="IPR003188">
    <property type="entry name" value="PTS_IIA_lac/cel"/>
</dbReference>
<reference evidence="8 9" key="1">
    <citation type="journal article" date="2015" name="J. Biotechnol.">
        <title>Complete genome sequence of a malodorant-producing acetogen, Clostridium scatologenes ATCC 25775(T).</title>
        <authorList>
            <person name="Zhu Z."/>
            <person name="Guo T."/>
            <person name="Zheng H."/>
            <person name="Song T."/>
            <person name="Ouyang P."/>
            <person name="Xie J."/>
        </authorList>
    </citation>
    <scope>NUCLEOTIDE SEQUENCE [LARGE SCALE GENOMIC DNA]</scope>
    <source>
        <strain evidence="8 9">ATCC 25775</strain>
    </source>
</reference>
<gene>
    <name evidence="8" type="ORF">CSCA_1323</name>
</gene>
<dbReference type="GO" id="GO:0016740">
    <property type="term" value="F:transferase activity"/>
    <property type="evidence" value="ECO:0007669"/>
    <property type="project" value="UniProtKB-KW"/>
</dbReference>
<protein>
    <submittedName>
        <fullName evidence="8">Phosphotransferase system PTS lactose/cellobiose-specific IIA subunit</fullName>
    </submittedName>
</protein>
<dbReference type="Gene3D" id="1.20.58.80">
    <property type="entry name" value="Phosphotransferase system, lactose/cellobiose-type IIA subunit"/>
    <property type="match status" value="1"/>
</dbReference>
<dbReference type="InterPro" id="IPR036542">
    <property type="entry name" value="PTS_IIA_lac/cel_sf"/>
</dbReference>
<dbReference type="KEGG" id="csq:CSCA_1323"/>
<dbReference type="PIRSF" id="PIRSF000699">
    <property type="entry name" value="PTS_IILac_III"/>
    <property type="match status" value="1"/>
</dbReference>
<keyword evidence="6" id="KW-0460">Magnesium</keyword>
<dbReference type="STRING" id="1548.CSCA_1323"/>
<evidence type="ECO:0000256" key="6">
    <source>
        <dbReference type="PIRSR" id="PIRSR000699-2"/>
    </source>
</evidence>
<sequence>MEELENVPFELILYAGNGRSYSMEAIQEAKKGNYKKADELIKKASEELGKAHEFQTKLIQAEANGESKPVNILLVHAQDHLMTAMTVRDLAIEIVELYKVKMGETI</sequence>
<feature type="modified residue" description="Phosphohistidine; by HPr" evidence="7">
    <location>
        <position position="76"/>
    </location>
</feature>